<organism evidence="2 3">
    <name type="scientific">Geosmithia morbida</name>
    <dbReference type="NCBI Taxonomy" id="1094350"/>
    <lineage>
        <taxon>Eukaryota</taxon>
        <taxon>Fungi</taxon>
        <taxon>Dikarya</taxon>
        <taxon>Ascomycota</taxon>
        <taxon>Pezizomycotina</taxon>
        <taxon>Sordariomycetes</taxon>
        <taxon>Hypocreomycetidae</taxon>
        <taxon>Hypocreales</taxon>
        <taxon>Bionectriaceae</taxon>
        <taxon>Geosmithia</taxon>
    </lineage>
</organism>
<dbReference type="EMBL" id="JAANYQ010000020">
    <property type="protein sequence ID" value="KAF4119903.1"/>
    <property type="molecule type" value="Genomic_DNA"/>
</dbReference>
<dbReference type="OrthoDB" id="5151921at2759"/>
<sequence>MSGRGPSASGSPATSTYQVNVNRTKTRKWVEAKVQNYDGDDWGSPESDEDEPESPPPAATAQAPRPAAAHRLPSESRVPGSGRASPIVASSTSTRTWDSGSRVPSISEKVTQPAPDNVDPVKIDAPLAQQAGYADQNGPVAGADGGFSQKQQDSIRASRRTSKSPQLPDVTRMSGFGPDFFLGNSGTQNKPVGSGSTFQDELPQSSPTIPASDSQKTVTELQSPWQSLNPDVTPTEPLQPKKPEQSPSSYEPEPLQRQTTLETTNSSPLKESDVLSQEIMRTLTPAGLSASDTSAGKRTSQGGLPPATHRESSYSLSGYDDYWADAGETSTLQTRPTGEFGNVPEKAPTSTSPRSLTPAVAESSTSPSGGHDLRRKFSWEDAGEEVRPARSPAKSPVSTAPAPTSDTAPVDQTLGVTSPAINIIPEGQPLPAHKEAHEDPSSSPAIQNDSLWQPLSMKESIPEPSSPGSETRDRDVLASGAQLSSPALAGSVSPTTPTPESIPQHGDAAADFSIAVEEEEKIMSFRDIMFLTTPAERIAKFSETRDAFWQMESGLHDWITAMKDEFPEHANAGGSYSGSTPPPNTAAASGSPGMGQQFAGGPNGQGGSARSRLAGFPIQAGAVAGNAFGHSGGQIGTKGKEFMQSAGKMGKGLFSKGRSKLRGDKDGSRPNDKALKQQQQEEEEREQKTSRRKSWALSLGDKLRTTSSGGLSSRRYCVEPSALLTQMQENDNDYDVYRDRGGDRDYDPTTVA</sequence>
<dbReference type="RefSeq" id="XP_035318555.1">
    <property type="nucleotide sequence ID" value="XM_035465567.1"/>
</dbReference>
<feature type="compositionally biased region" description="Low complexity" evidence="1">
    <location>
        <begin position="1"/>
        <end position="16"/>
    </location>
</feature>
<feature type="compositionally biased region" description="Polar residues" evidence="1">
    <location>
        <begin position="88"/>
        <end position="110"/>
    </location>
</feature>
<feature type="compositionally biased region" description="Polar residues" evidence="1">
    <location>
        <begin position="257"/>
        <end position="269"/>
    </location>
</feature>
<feature type="compositionally biased region" description="Basic and acidic residues" evidence="1">
    <location>
        <begin position="661"/>
        <end position="675"/>
    </location>
</feature>
<dbReference type="Proteomes" id="UP000749293">
    <property type="component" value="Unassembled WGS sequence"/>
</dbReference>
<feature type="compositionally biased region" description="Polar residues" evidence="1">
    <location>
        <begin position="492"/>
        <end position="501"/>
    </location>
</feature>
<feature type="compositionally biased region" description="Acidic residues" evidence="1">
    <location>
        <begin position="38"/>
        <end position="53"/>
    </location>
</feature>
<feature type="compositionally biased region" description="Low complexity" evidence="1">
    <location>
        <begin position="59"/>
        <end position="69"/>
    </location>
</feature>
<feature type="compositionally biased region" description="Polar residues" evidence="1">
    <location>
        <begin position="396"/>
        <end position="407"/>
    </location>
</feature>
<keyword evidence="3" id="KW-1185">Reference proteome</keyword>
<gene>
    <name evidence="2" type="ORF">GMORB2_3591</name>
</gene>
<reference evidence="2" key="1">
    <citation type="submission" date="2020-03" db="EMBL/GenBank/DDBJ databases">
        <title>Site-based positive gene gene selection in Geosmithia morbida across the United States reveals a broad range of putative effectors and factors for local host and environmental adapation.</title>
        <authorList>
            <person name="Onufrak A."/>
            <person name="Murdoch R.W."/>
            <person name="Gazis R."/>
            <person name="Huff M."/>
            <person name="Staton M."/>
            <person name="Klingeman W."/>
            <person name="Hadziabdic D."/>
        </authorList>
    </citation>
    <scope>NUCLEOTIDE SEQUENCE</scope>
    <source>
        <strain evidence="2">1262</strain>
    </source>
</reference>
<feature type="compositionally biased region" description="Polar residues" evidence="1">
    <location>
        <begin position="441"/>
        <end position="453"/>
    </location>
</feature>
<feature type="region of interest" description="Disordered" evidence="1">
    <location>
        <begin position="646"/>
        <end position="752"/>
    </location>
</feature>
<dbReference type="GeneID" id="55969819"/>
<accession>A0A9P4YMX1</accession>
<dbReference type="AlphaFoldDB" id="A0A9P4YMX1"/>
<feature type="compositionally biased region" description="Basic and acidic residues" evidence="1">
    <location>
        <begin position="371"/>
        <end position="388"/>
    </location>
</feature>
<evidence type="ECO:0000313" key="2">
    <source>
        <dbReference type="EMBL" id="KAF4119903.1"/>
    </source>
</evidence>
<name>A0A9P4YMX1_9HYPO</name>
<evidence type="ECO:0000256" key="1">
    <source>
        <dbReference type="SAM" id="MobiDB-lite"/>
    </source>
</evidence>
<feature type="compositionally biased region" description="Polar residues" evidence="1">
    <location>
        <begin position="290"/>
        <end position="302"/>
    </location>
</feature>
<feature type="compositionally biased region" description="Low complexity" evidence="1">
    <location>
        <begin position="705"/>
        <end position="715"/>
    </location>
</feature>
<feature type="region of interest" description="Disordered" evidence="1">
    <location>
        <begin position="569"/>
        <end position="611"/>
    </location>
</feature>
<protein>
    <submittedName>
        <fullName evidence="2">Uncharacterized protein</fullName>
    </submittedName>
</protein>
<proteinExistence type="predicted"/>
<feature type="compositionally biased region" description="Polar residues" evidence="1">
    <location>
        <begin position="184"/>
        <end position="232"/>
    </location>
</feature>
<feature type="compositionally biased region" description="Basic and acidic residues" evidence="1">
    <location>
        <begin position="735"/>
        <end position="752"/>
    </location>
</feature>
<evidence type="ECO:0000313" key="3">
    <source>
        <dbReference type="Proteomes" id="UP000749293"/>
    </source>
</evidence>
<feature type="compositionally biased region" description="Low complexity" evidence="1">
    <location>
        <begin position="245"/>
        <end position="256"/>
    </location>
</feature>
<feature type="region of interest" description="Disordered" evidence="1">
    <location>
        <begin position="1"/>
        <end position="505"/>
    </location>
</feature>
<comment type="caution">
    <text evidence="2">The sequence shown here is derived from an EMBL/GenBank/DDBJ whole genome shotgun (WGS) entry which is preliminary data.</text>
</comment>